<evidence type="ECO:0000313" key="3">
    <source>
        <dbReference type="Proteomes" id="UP000324222"/>
    </source>
</evidence>
<proteinExistence type="predicted"/>
<sequence>MVRSASQIIAHGDSSKYLLQKSERQREIRGKENLTSCSKTGMHMSEYVCVYVHEPATRGKFLAVEKLLRWCKRGRHEEGGRRRTWEVVREGVVVACGGVRVVVKAAEGRVGQDRGCPGEVRERRVVRVDRELGPRQYPQERRARDKLVTSIRHARSHDDAWTSSTSNRRRGGG</sequence>
<reference evidence="2 3" key="1">
    <citation type="submission" date="2019-05" db="EMBL/GenBank/DDBJ databases">
        <title>Another draft genome of Portunus trituberculatus and its Hox gene families provides insights of decapod evolution.</title>
        <authorList>
            <person name="Jeong J.-H."/>
            <person name="Song I."/>
            <person name="Kim S."/>
            <person name="Choi T."/>
            <person name="Kim D."/>
            <person name="Ryu S."/>
            <person name="Kim W."/>
        </authorList>
    </citation>
    <scope>NUCLEOTIDE SEQUENCE [LARGE SCALE GENOMIC DNA]</scope>
    <source>
        <tissue evidence="2">Muscle</tissue>
    </source>
</reference>
<evidence type="ECO:0000313" key="2">
    <source>
        <dbReference type="EMBL" id="MPC89347.1"/>
    </source>
</evidence>
<gene>
    <name evidence="2" type="ORF">E2C01_084286</name>
</gene>
<protein>
    <submittedName>
        <fullName evidence="2">Uncharacterized protein</fullName>
    </submittedName>
</protein>
<feature type="compositionally biased region" description="Basic and acidic residues" evidence="1">
    <location>
        <begin position="131"/>
        <end position="147"/>
    </location>
</feature>
<dbReference type="EMBL" id="VSRR010080733">
    <property type="protein sequence ID" value="MPC89347.1"/>
    <property type="molecule type" value="Genomic_DNA"/>
</dbReference>
<evidence type="ECO:0000256" key="1">
    <source>
        <dbReference type="SAM" id="MobiDB-lite"/>
    </source>
</evidence>
<organism evidence="2 3">
    <name type="scientific">Portunus trituberculatus</name>
    <name type="common">Swimming crab</name>
    <name type="synonym">Neptunus trituberculatus</name>
    <dbReference type="NCBI Taxonomy" id="210409"/>
    <lineage>
        <taxon>Eukaryota</taxon>
        <taxon>Metazoa</taxon>
        <taxon>Ecdysozoa</taxon>
        <taxon>Arthropoda</taxon>
        <taxon>Crustacea</taxon>
        <taxon>Multicrustacea</taxon>
        <taxon>Malacostraca</taxon>
        <taxon>Eumalacostraca</taxon>
        <taxon>Eucarida</taxon>
        <taxon>Decapoda</taxon>
        <taxon>Pleocyemata</taxon>
        <taxon>Brachyura</taxon>
        <taxon>Eubrachyura</taxon>
        <taxon>Portunoidea</taxon>
        <taxon>Portunidae</taxon>
        <taxon>Portuninae</taxon>
        <taxon>Portunus</taxon>
    </lineage>
</organism>
<comment type="caution">
    <text evidence="2">The sequence shown here is derived from an EMBL/GenBank/DDBJ whole genome shotgun (WGS) entry which is preliminary data.</text>
</comment>
<dbReference type="AlphaFoldDB" id="A0A5B7J724"/>
<feature type="region of interest" description="Disordered" evidence="1">
    <location>
        <begin position="131"/>
        <end position="173"/>
    </location>
</feature>
<name>A0A5B7J724_PORTR</name>
<accession>A0A5B7J724</accession>
<keyword evidence="3" id="KW-1185">Reference proteome</keyword>
<dbReference type="Proteomes" id="UP000324222">
    <property type="component" value="Unassembled WGS sequence"/>
</dbReference>